<protein>
    <submittedName>
        <fullName evidence="2">Uncharacterized protein</fullName>
    </submittedName>
</protein>
<organism evidence="2 3">
    <name type="scientific">Gemmata algarum</name>
    <dbReference type="NCBI Taxonomy" id="2975278"/>
    <lineage>
        <taxon>Bacteria</taxon>
        <taxon>Pseudomonadati</taxon>
        <taxon>Planctomycetota</taxon>
        <taxon>Planctomycetia</taxon>
        <taxon>Gemmatales</taxon>
        <taxon>Gemmataceae</taxon>
        <taxon>Gemmata</taxon>
    </lineage>
</organism>
<feature type="transmembrane region" description="Helical" evidence="1">
    <location>
        <begin position="42"/>
        <end position="65"/>
    </location>
</feature>
<comment type="caution">
    <text evidence="2">The sequence shown here is derived from an EMBL/GenBank/DDBJ whole genome shotgun (WGS) entry which is preliminary data.</text>
</comment>
<dbReference type="Proteomes" id="UP001272242">
    <property type="component" value="Unassembled WGS sequence"/>
</dbReference>
<accession>A0ABU5FA58</accession>
<feature type="transmembrane region" description="Helical" evidence="1">
    <location>
        <begin position="6"/>
        <end position="30"/>
    </location>
</feature>
<gene>
    <name evidence="2" type="ORF">R5W23_004199</name>
</gene>
<evidence type="ECO:0000313" key="2">
    <source>
        <dbReference type="EMBL" id="MDY3562721.1"/>
    </source>
</evidence>
<reference evidence="3" key="1">
    <citation type="journal article" date="2023" name="Mar. Drugs">
        <title>Gemmata algarum, a Novel Planctomycete Isolated from an Algal Mat, Displays Antimicrobial Activity.</title>
        <authorList>
            <person name="Kumar G."/>
            <person name="Kallscheuer N."/>
            <person name="Kashif M."/>
            <person name="Ahamad S."/>
            <person name="Jagadeeshwari U."/>
            <person name="Pannikurungottu S."/>
            <person name="Haufschild T."/>
            <person name="Kabuu M."/>
            <person name="Sasikala C."/>
            <person name="Jogler C."/>
            <person name="Ramana C."/>
        </authorList>
    </citation>
    <scope>NUCLEOTIDE SEQUENCE [LARGE SCALE GENOMIC DNA]</scope>
    <source>
        <strain evidence="3">JC673</strain>
    </source>
</reference>
<dbReference type="RefSeq" id="WP_320689013.1">
    <property type="nucleotide sequence ID" value="NZ_JAXBLV010000222.1"/>
</dbReference>
<sequence length="146" mass="15708">MAQPLLILLGCCTCVVLLIPVLMFLLTFIYRWSCVLCGLPKPGVTVAAGIMFVSWVAFVLAVSLLRAAVHAACDAARLPPWEASIITFLLALPIDLLISAGVEAGLMGVRFGKGVEVWYTQRLIHLAIVVAIVLAASVVYLIQQFV</sequence>
<feature type="transmembrane region" description="Helical" evidence="1">
    <location>
        <begin position="85"/>
        <end position="111"/>
    </location>
</feature>
<feature type="transmembrane region" description="Helical" evidence="1">
    <location>
        <begin position="123"/>
        <end position="142"/>
    </location>
</feature>
<dbReference type="EMBL" id="JAXBLV010000222">
    <property type="protein sequence ID" value="MDY3562721.1"/>
    <property type="molecule type" value="Genomic_DNA"/>
</dbReference>
<keyword evidence="1" id="KW-0472">Membrane</keyword>
<keyword evidence="1" id="KW-1133">Transmembrane helix</keyword>
<name>A0ABU5FA58_9BACT</name>
<proteinExistence type="predicted"/>
<evidence type="ECO:0000256" key="1">
    <source>
        <dbReference type="SAM" id="Phobius"/>
    </source>
</evidence>
<evidence type="ECO:0000313" key="3">
    <source>
        <dbReference type="Proteomes" id="UP001272242"/>
    </source>
</evidence>
<keyword evidence="1" id="KW-0812">Transmembrane</keyword>
<keyword evidence="3" id="KW-1185">Reference proteome</keyword>